<feature type="transmembrane region" description="Helical" evidence="1">
    <location>
        <begin position="38"/>
        <end position="61"/>
    </location>
</feature>
<reference evidence="2 3" key="1">
    <citation type="submission" date="2019-04" db="EMBL/GenBank/DDBJ databases">
        <title>Friends and foes A comparative genomics study of 23 Aspergillus species from section Flavi.</title>
        <authorList>
            <consortium name="DOE Joint Genome Institute"/>
            <person name="Kjaerbolling I."/>
            <person name="Vesth T."/>
            <person name="Frisvad J.C."/>
            <person name="Nybo J.L."/>
            <person name="Theobald S."/>
            <person name="Kildgaard S."/>
            <person name="Isbrandt T."/>
            <person name="Kuo A."/>
            <person name="Sato A."/>
            <person name="Lyhne E.K."/>
            <person name="Kogle M.E."/>
            <person name="Wiebenga A."/>
            <person name="Kun R.S."/>
            <person name="Lubbers R.J."/>
            <person name="Makela M.R."/>
            <person name="Barry K."/>
            <person name="Chovatia M."/>
            <person name="Clum A."/>
            <person name="Daum C."/>
            <person name="Haridas S."/>
            <person name="He G."/>
            <person name="LaButti K."/>
            <person name="Lipzen A."/>
            <person name="Mondo S."/>
            <person name="Riley R."/>
            <person name="Salamov A."/>
            <person name="Simmons B.A."/>
            <person name="Magnuson J.K."/>
            <person name="Henrissat B."/>
            <person name="Mortensen U.H."/>
            <person name="Larsen T.O."/>
            <person name="Devries R.P."/>
            <person name="Grigoriev I.V."/>
            <person name="Machida M."/>
            <person name="Baker S.E."/>
            <person name="Andersen M.R."/>
        </authorList>
    </citation>
    <scope>NUCLEOTIDE SEQUENCE [LARGE SCALE GENOMIC DNA]</scope>
    <source>
        <strain evidence="2 3">CBS 117626</strain>
    </source>
</reference>
<feature type="transmembrane region" description="Helical" evidence="1">
    <location>
        <begin position="100"/>
        <end position="120"/>
    </location>
</feature>
<dbReference type="Proteomes" id="UP000326950">
    <property type="component" value="Unassembled WGS sequence"/>
</dbReference>
<accession>A0A5N6UNG8</accession>
<evidence type="ECO:0000313" key="2">
    <source>
        <dbReference type="EMBL" id="KAE8160188.1"/>
    </source>
</evidence>
<dbReference type="AlphaFoldDB" id="A0A5N6UNG8"/>
<evidence type="ECO:0000313" key="3">
    <source>
        <dbReference type="Proteomes" id="UP000326950"/>
    </source>
</evidence>
<feature type="transmembrane region" description="Helical" evidence="1">
    <location>
        <begin position="6"/>
        <end position="26"/>
    </location>
</feature>
<keyword evidence="3" id="KW-1185">Reference proteome</keyword>
<keyword evidence="1" id="KW-0812">Transmembrane</keyword>
<evidence type="ECO:0000256" key="1">
    <source>
        <dbReference type="SAM" id="Phobius"/>
    </source>
</evidence>
<proteinExistence type="predicted"/>
<feature type="transmembrane region" description="Helical" evidence="1">
    <location>
        <begin position="67"/>
        <end position="88"/>
    </location>
</feature>
<dbReference type="EMBL" id="ML738661">
    <property type="protein sequence ID" value="KAE8160188.1"/>
    <property type="molecule type" value="Genomic_DNA"/>
</dbReference>
<keyword evidence="1" id="KW-1133">Transmembrane helix</keyword>
<protein>
    <submittedName>
        <fullName evidence="2">Uncharacterized protein</fullName>
    </submittedName>
</protein>
<dbReference type="OrthoDB" id="10308189at2759"/>
<keyword evidence="1" id="KW-0472">Membrane</keyword>
<sequence length="125" mass="13645">MLSDYLILTGTALNYYGAISGLTSILNESPSKGQSSAGTVIFQRLFFVGVGATLGSLYLYLFFKPQYVVPFLGFGASLKYWAYLSAAIAYKHYNFPRAAYIRYGVCNAIVGTCLWAAFAARAMNS</sequence>
<gene>
    <name evidence="2" type="ORF">BDV40DRAFT_271151</name>
</gene>
<organism evidence="2 3">
    <name type="scientific">Aspergillus tamarii</name>
    <dbReference type="NCBI Taxonomy" id="41984"/>
    <lineage>
        <taxon>Eukaryota</taxon>
        <taxon>Fungi</taxon>
        <taxon>Dikarya</taxon>
        <taxon>Ascomycota</taxon>
        <taxon>Pezizomycotina</taxon>
        <taxon>Eurotiomycetes</taxon>
        <taxon>Eurotiomycetidae</taxon>
        <taxon>Eurotiales</taxon>
        <taxon>Aspergillaceae</taxon>
        <taxon>Aspergillus</taxon>
        <taxon>Aspergillus subgen. Circumdati</taxon>
    </lineage>
</organism>
<name>A0A5N6UNG8_ASPTM</name>